<feature type="domain" description="THO complex subunitTHOC2 C-terminal" evidence="2">
    <location>
        <begin position="36"/>
        <end position="131"/>
    </location>
</feature>
<comment type="subunit">
    <text evidence="1">Component of the THO subcomplex, which is composed of THOC1, THOC2, THOC3, THOC5, THOC6 and THOC7. The THO subcomplex interacts with DDX39B to form the THO-DDX39B complex which multimerizes into a 28-subunit tetrameric assembly. Component of the transcription/export (TREX) complex at least composed of ALYREF/THOC4, DDX39B, SARNP/CIP29, CHTOP and the THO subcomplex; in the complex interacts with THOC1, THOC3, THOC5, THOC7 and DDX39B. TREX seems to have a dynamic structure involving ATP-dependent remodeling. Interacts with POLDIP3 and ZC3H11A.</text>
</comment>
<evidence type="ECO:0000313" key="4">
    <source>
        <dbReference type="Proteomes" id="UP000784294"/>
    </source>
</evidence>
<reference evidence="3" key="1">
    <citation type="submission" date="2018-11" db="EMBL/GenBank/DDBJ databases">
        <authorList>
            <consortium name="Pathogen Informatics"/>
        </authorList>
    </citation>
    <scope>NUCLEOTIDE SEQUENCE</scope>
</reference>
<name>A0A3S5BQL4_9PLAT</name>
<dbReference type="OrthoDB" id="29024at2759"/>
<dbReference type="AlphaFoldDB" id="A0A3S5BQL4"/>
<dbReference type="EMBL" id="CAAALY010248541">
    <property type="protein sequence ID" value="VEL34855.1"/>
    <property type="molecule type" value="Genomic_DNA"/>
</dbReference>
<dbReference type="GO" id="GO:0003729">
    <property type="term" value="F:mRNA binding"/>
    <property type="evidence" value="ECO:0007669"/>
    <property type="project" value="TreeGrafter"/>
</dbReference>
<dbReference type="GO" id="GO:0006397">
    <property type="term" value="P:mRNA processing"/>
    <property type="evidence" value="ECO:0007669"/>
    <property type="project" value="InterPro"/>
</dbReference>
<gene>
    <name evidence="3" type="ORF">PXEA_LOCUS28295</name>
</gene>
<sequence length="199" mass="22337">MNSAFIAACQQVTSELAESVRPLYTPRVWDELGTGAFFVTFWCLQSGDLIVPEAAYTRQINLLKSQMEKLKANNQWTSAKKSSEVDRCQQLLDRLTDELAVRRVHVSRIRAWLAAEHDSWFQPASSSAWHSTSSINQLEGNSALPPTAPAAPFTASSSAPAPTKVDMVTQFLQLCVYPRALFTPTEDYWLLYTYLSRQS</sequence>
<dbReference type="GO" id="GO:0000445">
    <property type="term" value="C:THO complex part of transcription export complex"/>
    <property type="evidence" value="ECO:0007669"/>
    <property type="project" value="TreeGrafter"/>
</dbReference>
<dbReference type="Pfam" id="PF11262">
    <property type="entry name" value="Tho2"/>
    <property type="match status" value="1"/>
</dbReference>
<dbReference type="PANTHER" id="PTHR21597">
    <property type="entry name" value="THO2 PROTEIN"/>
    <property type="match status" value="1"/>
</dbReference>
<evidence type="ECO:0000256" key="1">
    <source>
        <dbReference type="ARBA" id="ARBA00047033"/>
    </source>
</evidence>
<organism evidence="3 4">
    <name type="scientific">Protopolystoma xenopodis</name>
    <dbReference type="NCBI Taxonomy" id="117903"/>
    <lineage>
        <taxon>Eukaryota</taxon>
        <taxon>Metazoa</taxon>
        <taxon>Spiralia</taxon>
        <taxon>Lophotrochozoa</taxon>
        <taxon>Platyhelminthes</taxon>
        <taxon>Monogenea</taxon>
        <taxon>Polyopisthocotylea</taxon>
        <taxon>Polystomatidea</taxon>
        <taxon>Polystomatidae</taxon>
        <taxon>Protopolystoma</taxon>
    </lineage>
</organism>
<dbReference type="InterPro" id="IPR040007">
    <property type="entry name" value="Tho2"/>
</dbReference>
<evidence type="ECO:0000259" key="2">
    <source>
        <dbReference type="Pfam" id="PF11262"/>
    </source>
</evidence>
<dbReference type="GO" id="GO:0006406">
    <property type="term" value="P:mRNA export from nucleus"/>
    <property type="evidence" value="ECO:0007669"/>
    <property type="project" value="InterPro"/>
</dbReference>
<proteinExistence type="predicted"/>
<protein>
    <recommendedName>
        <fullName evidence="2">THO complex subunitTHOC2 C-terminal domain-containing protein</fullName>
    </recommendedName>
</protein>
<comment type="caution">
    <text evidence="3">The sequence shown here is derived from an EMBL/GenBank/DDBJ whole genome shotgun (WGS) entry which is preliminary data.</text>
</comment>
<keyword evidence="4" id="KW-1185">Reference proteome</keyword>
<dbReference type="Proteomes" id="UP000784294">
    <property type="component" value="Unassembled WGS sequence"/>
</dbReference>
<dbReference type="PANTHER" id="PTHR21597:SF0">
    <property type="entry name" value="THO COMPLEX SUBUNIT 2"/>
    <property type="match status" value="1"/>
</dbReference>
<accession>A0A3S5BQL4</accession>
<dbReference type="InterPro" id="IPR021418">
    <property type="entry name" value="THO_THOC2_C"/>
</dbReference>
<evidence type="ECO:0000313" key="3">
    <source>
        <dbReference type="EMBL" id="VEL34855.1"/>
    </source>
</evidence>